<name>A0A7T3ESQ9_NEICI</name>
<organism evidence="2 3">
    <name type="scientific">Neisseria cinerea</name>
    <dbReference type="NCBI Taxonomy" id="483"/>
    <lineage>
        <taxon>Bacteria</taxon>
        <taxon>Pseudomonadati</taxon>
        <taxon>Pseudomonadota</taxon>
        <taxon>Betaproteobacteria</taxon>
        <taxon>Neisseriales</taxon>
        <taxon>Neisseriaceae</taxon>
        <taxon>Neisseria</taxon>
    </lineage>
</organism>
<dbReference type="Pfam" id="PF02698">
    <property type="entry name" value="DUF218"/>
    <property type="match status" value="1"/>
</dbReference>
<proteinExistence type="predicted"/>
<accession>A0A7T3ESQ9</accession>
<dbReference type="CDD" id="cd06259">
    <property type="entry name" value="YdcF-like"/>
    <property type="match status" value="1"/>
</dbReference>
<dbReference type="AlphaFoldDB" id="A0A7T3ESQ9"/>
<feature type="domain" description="DUF218" evidence="1">
    <location>
        <begin position="53"/>
        <end position="196"/>
    </location>
</feature>
<keyword evidence="3" id="KW-1185">Reference proteome</keyword>
<protein>
    <submittedName>
        <fullName evidence="2">YdcF family protein</fullName>
    </submittedName>
</protein>
<dbReference type="PANTHER" id="PTHR30336">
    <property type="entry name" value="INNER MEMBRANE PROTEIN, PROBABLE PERMEASE"/>
    <property type="match status" value="1"/>
</dbReference>
<dbReference type="InterPro" id="IPR051599">
    <property type="entry name" value="Cell_Envelope_Assoc"/>
</dbReference>
<dbReference type="InterPro" id="IPR014729">
    <property type="entry name" value="Rossmann-like_a/b/a_fold"/>
</dbReference>
<gene>
    <name evidence="2" type="ORF">I6G28_00660</name>
</gene>
<sequence>MKKRLFRSREGLRYYLLGGFCFWFFLFASLFASSVWTVYRLNEGVLPAGTRADAALVLGAAAWDKRPSPVFRERINHAIALYQGHRVGKIIFTGGRSKKGYMTEAEVGRRYALKQGVPAHNILFENTSRNTYENLNNIRPILQANGISSVVIVSDPYHLARAAEMAGDLGVRVYVSATPTTRFDTASGKKNFILHEGYALTLYRLEKWGRRFFNWLFG</sequence>
<reference evidence="2 3" key="1">
    <citation type="submission" date="2020-12" db="EMBL/GenBank/DDBJ databases">
        <title>FDA dAtabase for Regulatory Grade micrObial Sequences (FDA-ARGOS): Supporting development and validation of Infectious Disease Dx tests.</title>
        <authorList>
            <person name="Sproer C."/>
            <person name="Gronow S."/>
            <person name="Severitt S."/>
            <person name="Schroder I."/>
            <person name="Tallon L."/>
            <person name="Sadzewicz L."/>
            <person name="Zhao X."/>
            <person name="Boylan J."/>
            <person name="Ott S."/>
            <person name="Bowen H."/>
            <person name="Vavikolanu K."/>
            <person name="Mehta A."/>
            <person name="Aluvathingal J."/>
            <person name="Nadendla S."/>
            <person name="Lowell S."/>
            <person name="Myers T."/>
            <person name="Yan Y."/>
            <person name="Sichtig H."/>
        </authorList>
    </citation>
    <scope>NUCLEOTIDE SEQUENCE [LARGE SCALE GENOMIC DNA]</scope>
    <source>
        <strain evidence="2 3">FDAARGOS_871</strain>
    </source>
</reference>
<dbReference type="GeneID" id="84021909"/>
<dbReference type="Gene3D" id="3.40.50.620">
    <property type="entry name" value="HUPs"/>
    <property type="match status" value="1"/>
</dbReference>
<evidence type="ECO:0000313" key="2">
    <source>
        <dbReference type="EMBL" id="QPT38127.1"/>
    </source>
</evidence>
<dbReference type="Proteomes" id="UP000594865">
    <property type="component" value="Chromosome"/>
</dbReference>
<dbReference type="GO" id="GO:0005886">
    <property type="term" value="C:plasma membrane"/>
    <property type="evidence" value="ECO:0007669"/>
    <property type="project" value="TreeGrafter"/>
</dbReference>
<dbReference type="PANTHER" id="PTHR30336:SF20">
    <property type="entry name" value="DUF218 DOMAIN-CONTAINING PROTEIN"/>
    <property type="match status" value="1"/>
</dbReference>
<evidence type="ECO:0000259" key="1">
    <source>
        <dbReference type="Pfam" id="PF02698"/>
    </source>
</evidence>
<dbReference type="EMBL" id="CP065726">
    <property type="protein sequence ID" value="QPT38127.1"/>
    <property type="molecule type" value="Genomic_DNA"/>
</dbReference>
<dbReference type="InterPro" id="IPR003848">
    <property type="entry name" value="DUF218"/>
</dbReference>
<evidence type="ECO:0000313" key="3">
    <source>
        <dbReference type="Proteomes" id="UP000594865"/>
    </source>
</evidence>
<dbReference type="RefSeq" id="WP_107860337.1">
    <property type="nucleotide sequence ID" value="NZ_CAUOYQ010000017.1"/>
</dbReference>